<dbReference type="PANTHER" id="PTHR44145">
    <property type="entry name" value="DNAJ HOMOLOG SUBFAMILY A MEMBER 3, MITOCHONDRIAL"/>
    <property type="match status" value="1"/>
</dbReference>
<dbReference type="AlphaFoldDB" id="A0A511HC99"/>
<dbReference type="PROSITE" id="PS50076">
    <property type="entry name" value="DNAJ_2"/>
    <property type="match status" value="1"/>
</dbReference>
<dbReference type="InterPro" id="IPR051938">
    <property type="entry name" value="Apopto_cytoskel_mod"/>
</dbReference>
<dbReference type="CDD" id="cd06257">
    <property type="entry name" value="DnaJ"/>
    <property type="match status" value="1"/>
</dbReference>
<keyword evidence="1" id="KW-0143">Chaperone</keyword>
<evidence type="ECO:0000313" key="4">
    <source>
        <dbReference type="EMBL" id="GEL71177.1"/>
    </source>
</evidence>
<evidence type="ECO:0000259" key="3">
    <source>
        <dbReference type="PROSITE" id="PS50076"/>
    </source>
</evidence>
<dbReference type="PRINTS" id="PR00625">
    <property type="entry name" value="JDOMAIN"/>
</dbReference>
<evidence type="ECO:0000256" key="2">
    <source>
        <dbReference type="SAM" id="MobiDB-lite"/>
    </source>
</evidence>
<dbReference type="SUPFAM" id="SSF46565">
    <property type="entry name" value="Chaperone J-domain"/>
    <property type="match status" value="1"/>
</dbReference>
<feature type="region of interest" description="Disordered" evidence="2">
    <location>
        <begin position="1"/>
        <end position="57"/>
    </location>
</feature>
<sequence length="280" mass="30714">MAPSTAPQQKPGARPTMSLPALVPAGATPPRPPPSVAPAVPGIAPLTPAPRASSGAVPSIPSVAPIVPPVAPAAATAVTPPPTPAASTDLGLDIQQLADLESRCAKLDQLDYFEVLMLERTATPADIKRAFYRESRTYHPDRFFHVDSKELKERINELYKRVTEAYYVLRDDTKRKKYVVDVTGPERAQKLRFTEASEAETKAAAKKEQEEQIGTHPKGRQFFQQAQKDADAGNWSAAERNLKMALTYEPSNARYKERLAEVQKQSQDEARDKGGSFKIR</sequence>
<dbReference type="EMBL" id="BJVY01000014">
    <property type="protein sequence ID" value="GEL71177.1"/>
    <property type="molecule type" value="Genomic_DNA"/>
</dbReference>
<dbReference type="InterPro" id="IPR001623">
    <property type="entry name" value="DnaJ_domain"/>
</dbReference>
<name>A0A511HC99_9BACT</name>
<dbReference type="RefSeq" id="WP_244171616.1">
    <property type="nucleotide sequence ID" value="NZ_BJVY01000014.1"/>
</dbReference>
<dbReference type="SMART" id="SM00271">
    <property type="entry name" value="DnaJ"/>
    <property type="match status" value="1"/>
</dbReference>
<proteinExistence type="predicted"/>
<dbReference type="Gene3D" id="1.10.287.110">
    <property type="entry name" value="DnaJ domain"/>
    <property type="match status" value="1"/>
</dbReference>
<feature type="domain" description="J" evidence="3">
    <location>
        <begin position="111"/>
        <end position="184"/>
    </location>
</feature>
<feature type="region of interest" description="Disordered" evidence="2">
    <location>
        <begin position="258"/>
        <end position="280"/>
    </location>
</feature>
<feature type="compositionally biased region" description="Pro residues" evidence="2">
    <location>
        <begin position="27"/>
        <end position="36"/>
    </location>
</feature>
<comment type="caution">
    <text evidence="4">The sequence shown here is derived from an EMBL/GenBank/DDBJ whole genome shotgun (WGS) entry which is preliminary data.</text>
</comment>
<accession>A0A511HC99</accession>
<feature type="compositionally biased region" description="Basic and acidic residues" evidence="2">
    <location>
        <begin position="201"/>
        <end position="210"/>
    </location>
</feature>
<reference evidence="4 5" key="1">
    <citation type="submission" date="2019-07" db="EMBL/GenBank/DDBJ databases">
        <title>Whole genome shotgun sequence of Myxococcus virescens NBRC 100334.</title>
        <authorList>
            <person name="Hosoyama A."/>
            <person name="Uohara A."/>
            <person name="Ohji S."/>
            <person name="Ichikawa N."/>
        </authorList>
    </citation>
    <scope>NUCLEOTIDE SEQUENCE [LARGE SCALE GENOMIC DNA]</scope>
    <source>
        <strain evidence="4 5">NBRC 100334</strain>
    </source>
</reference>
<organism evidence="4 5">
    <name type="scientific">Myxococcus virescens</name>
    <dbReference type="NCBI Taxonomy" id="83456"/>
    <lineage>
        <taxon>Bacteria</taxon>
        <taxon>Pseudomonadati</taxon>
        <taxon>Myxococcota</taxon>
        <taxon>Myxococcia</taxon>
        <taxon>Myxococcales</taxon>
        <taxon>Cystobacterineae</taxon>
        <taxon>Myxococcaceae</taxon>
        <taxon>Myxococcus</taxon>
    </lineage>
</organism>
<dbReference type="Proteomes" id="UP000321224">
    <property type="component" value="Unassembled WGS sequence"/>
</dbReference>
<evidence type="ECO:0000313" key="5">
    <source>
        <dbReference type="Proteomes" id="UP000321224"/>
    </source>
</evidence>
<gene>
    <name evidence="4" type="ORF">MVI01_29610</name>
</gene>
<dbReference type="Pfam" id="PF00226">
    <property type="entry name" value="DnaJ"/>
    <property type="match status" value="1"/>
</dbReference>
<dbReference type="PANTHER" id="PTHR44145:SF3">
    <property type="entry name" value="DNAJ HOMOLOG SUBFAMILY A MEMBER 3, MITOCHONDRIAL"/>
    <property type="match status" value="1"/>
</dbReference>
<evidence type="ECO:0000256" key="1">
    <source>
        <dbReference type="ARBA" id="ARBA00023186"/>
    </source>
</evidence>
<dbReference type="InterPro" id="IPR036869">
    <property type="entry name" value="J_dom_sf"/>
</dbReference>
<feature type="region of interest" description="Disordered" evidence="2">
    <location>
        <begin position="201"/>
        <end position="235"/>
    </location>
</feature>
<protein>
    <recommendedName>
        <fullName evidence="3">J domain-containing protein</fullName>
    </recommendedName>
</protein>